<accession>A0A195BFG9</accession>
<feature type="compositionally biased region" description="Pro residues" evidence="1">
    <location>
        <begin position="48"/>
        <end position="57"/>
    </location>
</feature>
<gene>
    <name evidence="2" type="ORF">ALC53_06666</name>
</gene>
<evidence type="ECO:0000256" key="1">
    <source>
        <dbReference type="SAM" id="MobiDB-lite"/>
    </source>
</evidence>
<dbReference type="AlphaFoldDB" id="A0A195BFG9"/>
<evidence type="ECO:0000313" key="3">
    <source>
        <dbReference type="Proteomes" id="UP000078540"/>
    </source>
</evidence>
<dbReference type="Proteomes" id="UP000078540">
    <property type="component" value="Unassembled WGS sequence"/>
</dbReference>
<organism evidence="2 3">
    <name type="scientific">Atta colombica</name>
    <dbReference type="NCBI Taxonomy" id="520822"/>
    <lineage>
        <taxon>Eukaryota</taxon>
        <taxon>Metazoa</taxon>
        <taxon>Ecdysozoa</taxon>
        <taxon>Arthropoda</taxon>
        <taxon>Hexapoda</taxon>
        <taxon>Insecta</taxon>
        <taxon>Pterygota</taxon>
        <taxon>Neoptera</taxon>
        <taxon>Endopterygota</taxon>
        <taxon>Hymenoptera</taxon>
        <taxon>Apocrita</taxon>
        <taxon>Aculeata</taxon>
        <taxon>Formicoidea</taxon>
        <taxon>Formicidae</taxon>
        <taxon>Myrmicinae</taxon>
        <taxon>Atta</taxon>
    </lineage>
</organism>
<proteinExistence type="predicted"/>
<name>A0A195BFG9_9HYME</name>
<keyword evidence="3" id="KW-1185">Reference proteome</keyword>
<evidence type="ECO:0000313" key="2">
    <source>
        <dbReference type="EMBL" id="KYM82954.1"/>
    </source>
</evidence>
<reference evidence="2 3" key="1">
    <citation type="submission" date="2015-09" db="EMBL/GenBank/DDBJ databases">
        <title>Atta colombica WGS genome.</title>
        <authorList>
            <person name="Nygaard S."/>
            <person name="Hu H."/>
            <person name="Boomsma J."/>
            <person name="Zhang G."/>
        </authorList>
    </citation>
    <scope>NUCLEOTIDE SEQUENCE [LARGE SCALE GENOMIC DNA]</scope>
    <source>
        <strain evidence="2">Treedump-2</strain>
        <tissue evidence="2">Whole body</tissue>
    </source>
</reference>
<feature type="region of interest" description="Disordered" evidence="1">
    <location>
        <begin position="38"/>
        <end position="59"/>
    </location>
</feature>
<dbReference type="EMBL" id="KQ976504">
    <property type="protein sequence ID" value="KYM82954.1"/>
    <property type="molecule type" value="Genomic_DNA"/>
</dbReference>
<protein>
    <submittedName>
        <fullName evidence="2">Uncharacterized protein</fullName>
    </submittedName>
</protein>
<sequence>MGRTKKTGREEVLQSLVREYHRVGVFDPRVFIDPRWTQESPKYHPVPGNHPDPPPSRPTARVLPWIIQIEAVTRKVAPPPSRR</sequence>